<keyword evidence="19" id="KW-1185">Reference proteome</keyword>
<dbReference type="GO" id="GO:0071555">
    <property type="term" value="P:cell wall organization"/>
    <property type="evidence" value="ECO:0007669"/>
    <property type="project" value="UniProtKB-KW"/>
</dbReference>
<dbReference type="InterPro" id="IPR012338">
    <property type="entry name" value="Beta-lactam/transpept-like"/>
</dbReference>
<sequence length="663" mass="73004">MNDRQGGSQSFMIRSAPGTGPALPELRRRLRWVVLVVLVAIGGLTARLWQLQIVRGDQYYEQTVSNVVQERFLPSIRGKILDRRGEPLADNRPAFNIYVTPAHFTPEVAERLTRLLGLSEDEVALMHERVATGRERNRRARTLLFEDQGRERAALIKQASFQLPGVEVHDEPYRYYPQEGLAAHLIGYMNQMNSEEYAELAPQGYEPSALVGRYGLERAWENYLRGKKGIERFAVNARGQRIDGEEADALIEGEAVIEPVAGHNLVLTIDAELQRIAERAVRRHPAAAVAVVEVDTGRILTLVSKPSFEPNTMTGHLTRAEETLLNQDPRKPFIDKTLRQHYPPGSTYKFVAALAALEDGAIDPAERLMCPGSHKVGRQVFRCTSSHELVDMSDAIQHSCNVYFWKLAEVVGIDRMAEIAHDFGFGAPTGLGLNGDVAGRVPTRAWYEERTAFKIGYTINTATGQGDVEVTVLQLVMAYAALANGGKLYVPQVVERIETAGGDEVVAFEPKLRRRVKVSSENLGIMQQGMWRVVNELGGTAFEYARSEVLEFAGKTGTAEVRTRRRRDAEEQKLDGWHPSRSHAWFSGYAPARDPEIAIVVLVEHGGMGGRTAGPVAQQIIEGYFQEIAPRGSADAPAGATPAADAPAGATAVDATAARRSSP</sequence>
<dbReference type="EMBL" id="CP001804">
    <property type="protein sequence ID" value="ACY18404.1"/>
    <property type="molecule type" value="Genomic_DNA"/>
</dbReference>
<evidence type="ECO:0000256" key="12">
    <source>
        <dbReference type="ARBA" id="ARBA00023136"/>
    </source>
</evidence>
<keyword evidence="13" id="KW-0961">Cell wall biogenesis/degradation</keyword>
<dbReference type="GO" id="GO:0006508">
    <property type="term" value="P:proteolysis"/>
    <property type="evidence" value="ECO:0007669"/>
    <property type="project" value="UniProtKB-KW"/>
</dbReference>
<dbReference type="OrthoDB" id="9766847at2"/>
<dbReference type="InterPro" id="IPR036138">
    <property type="entry name" value="PBP_dimer_sf"/>
</dbReference>
<evidence type="ECO:0000256" key="8">
    <source>
        <dbReference type="ARBA" id="ARBA00022801"/>
    </source>
</evidence>
<dbReference type="STRING" id="502025.Hoch_5929"/>
<dbReference type="EC" id="2.4.1.129" evidence="18"/>
<dbReference type="RefSeq" id="WP_012830996.1">
    <property type="nucleotide sequence ID" value="NC_013440.1"/>
</dbReference>
<keyword evidence="9" id="KW-0133">Cell shape</keyword>
<feature type="domain" description="Penicillin-binding protein transpeptidase" evidence="16">
    <location>
        <begin position="288"/>
        <end position="622"/>
    </location>
</feature>
<evidence type="ECO:0000256" key="1">
    <source>
        <dbReference type="ARBA" id="ARBA00004167"/>
    </source>
</evidence>
<dbReference type="PANTHER" id="PTHR30627">
    <property type="entry name" value="PEPTIDOGLYCAN D,D-TRANSPEPTIDASE"/>
    <property type="match status" value="1"/>
</dbReference>
<feature type="transmembrane region" description="Helical" evidence="15">
    <location>
        <begin position="30"/>
        <end position="49"/>
    </location>
</feature>
<evidence type="ECO:0000259" key="17">
    <source>
        <dbReference type="Pfam" id="PF03717"/>
    </source>
</evidence>
<dbReference type="eggNOG" id="COG0768">
    <property type="taxonomic scope" value="Bacteria"/>
</dbReference>
<evidence type="ECO:0000256" key="15">
    <source>
        <dbReference type="SAM" id="Phobius"/>
    </source>
</evidence>
<proteinExistence type="predicted"/>
<dbReference type="PANTHER" id="PTHR30627:SF2">
    <property type="entry name" value="PEPTIDOGLYCAN D,D-TRANSPEPTIDASE MRDA"/>
    <property type="match status" value="1"/>
</dbReference>
<evidence type="ECO:0000256" key="14">
    <source>
        <dbReference type="SAM" id="MobiDB-lite"/>
    </source>
</evidence>
<feature type="domain" description="Penicillin-binding protein dimerisation" evidence="17">
    <location>
        <begin position="74"/>
        <end position="243"/>
    </location>
</feature>
<dbReference type="InterPro" id="IPR017790">
    <property type="entry name" value="Penicillin-binding_protein_2"/>
</dbReference>
<feature type="region of interest" description="Disordered" evidence="14">
    <location>
        <begin position="632"/>
        <end position="663"/>
    </location>
</feature>
<evidence type="ECO:0000256" key="11">
    <source>
        <dbReference type="ARBA" id="ARBA00022989"/>
    </source>
</evidence>
<dbReference type="GO" id="GO:0071972">
    <property type="term" value="F:peptidoglycan L,D-transpeptidase activity"/>
    <property type="evidence" value="ECO:0007669"/>
    <property type="project" value="TreeGrafter"/>
</dbReference>
<dbReference type="GO" id="GO:0009002">
    <property type="term" value="F:serine-type D-Ala-D-Ala carboxypeptidase activity"/>
    <property type="evidence" value="ECO:0007669"/>
    <property type="project" value="InterPro"/>
</dbReference>
<dbReference type="InterPro" id="IPR005311">
    <property type="entry name" value="PBP_dimer"/>
</dbReference>
<protein>
    <submittedName>
        <fullName evidence="18">Penicillin-binding protein 2</fullName>
        <ecNumber evidence="18">2.4.1.129</ecNumber>
    </submittedName>
</protein>
<keyword evidence="6" id="KW-0645">Protease</keyword>
<keyword evidence="7 15" id="KW-0812">Transmembrane</keyword>
<dbReference type="KEGG" id="hoh:Hoch_5929"/>
<keyword evidence="18" id="KW-0808">Transferase</keyword>
<dbReference type="Pfam" id="PF00905">
    <property type="entry name" value="Transpeptidase"/>
    <property type="match status" value="1"/>
</dbReference>
<dbReference type="InterPro" id="IPR001460">
    <property type="entry name" value="PCN-bd_Tpept"/>
</dbReference>
<organism evidence="18 19">
    <name type="scientific">Haliangium ochraceum (strain DSM 14365 / JCM 11303 / SMP-2)</name>
    <dbReference type="NCBI Taxonomy" id="502025"/>
    <lineage>
        <taxon>Bacteria</taxon>
        <taxon>Pseudomonadati</taxon>
        <taxon>Myxococcota</taxon>
        <taxon>Polyangia</taxon>
        <taxon>Haliangiales</taxon>
        <taxon>Kofleriaceae</taxon>
        <taxon>Haliangium</taxon>
    </lineage>
</organism>
<dbReference type="SUPFAM" id="SSF56519">
    <property type="entry name" value="Penicillin binding protein dimerisation domain"/>
    <property type="match status" value="1"/>
</dbReference>
<evidence type="ECO:0000256" key="9">
    <source>
        <dbReference type="ARBA" id="ARBA00022960"/>
    </source>
</evidence>
<keyword evidence="18" id="KW-0328">Glycosyltransferase</keyword>
<reference evidence="18 19" key="1">
    <citation type="journal article" date="2010" name="Stand. Genomic Sci.">
        <title>Complete genome sequence of Haliangium ochraceum type strain (SMP-2).</title>
        <authorList>
            <consortium name="US DOE Joint Genome Institute (JGI-PGF)"/>
            <person name="Ivanova N."/>
            <person name="Daum C."/>
            <person name="Lang E."/>
            <person name="Abt B."/>
            <person name="Kopitz M."/>
            <person name="Saunders E."/>
            <person name="Lapidus A."/>
            <person name="Lucas S."/>
            <person name="Glavina Del Rio T."/>
            <person name="Nolan M."/>
            <person name="Tice H."/>
            <person name="Copeland A."/>
            <person name="Cheng J.F."/>
            <person name="Chen F."/>
            <person name="Bruce D."/>
            <person name="Goodwin L."/>
            <person name="Pitluck S."/>
            <person name="Mavromatis K."/>
            <person name="Pati A."/>
            <person name="Mikhailova N."/>
            <person name="Chen A."/>
            <person name="Palaniappan K."/>
            <person name="Land M."/>
            <person name="Hauser L."/>
            <person name="Chang Y.J."/>
            <person name="Jeffries C.D."/>
            <person name="Detter J.C."/>
            <person name="Brettin T."/>
            <person name="Rohde M."/>
            <person name="Goker M."/>
            <person name="Bristow J."/>
            <person name="Markowitz V."/>
            <person name="Eisen J.A."/>
            <person name="Hugenholtz P."/>
            <person name="Kyrpides N.C."/>
            <person name="Klenk H.P."/>
        </authorList>
    </citation>
    <scope>NUCLEOTIDE SEQUENCE [LARGE SCALE GENOMIC DNA]</scope>
    <source>
        <strain evidence="19">DSM 14365 / CIP 107738 / JCM 11303 / AJ 13395 / SMP-2</strain>
    </source>
</reference>
<dbReference type="GO" id="GO:0008360">
    <property type="term" value="P:regulation of cell shape"/>
    <property type="evidence" value="ECO:0007669"/>
    <property type="project" value="UniProtKB-KW"/>
</dbReference>
<keyword evidence="5" id="KW-0121">Carboxypeptidase</keyword>
<dbReference type="Gene3D" id="3.40.710.10">
    <property type="entry name" value="DD-peptidase/beta-lactamase superfamily"/>
    <property type="match status" value="1"/>
</dbReference>
<accession>D0LIP8</accession>
<evidence type="ECO:0000256" key="3">
    <source>
        <dbReference type="ARBA" id="ARBA00022475"/>
    </source>
</evidence>
<comment type="subcellular location">
    <subcellularLocation>
        <location evidence="2">Cell membrane</location>
    </subcellularLocation>
    <subcellularLocation>
        <location evidence="1">Membrane</location>
        <topology evidence="1">Single-pass membrane protein</topology>
    </subcellularLocation>
</comment>
<gene>
    <name evidence="18" type="ordered locus">Hoch_5929</name>
</gene>
<keyword evidence="3" id="KW-1003">Cell membrane</keyword>
<dbReference type="Gene3D" id="3.90.1310.10">
    <property type="entry name" value="Penicillin-binding protein 2a (Domain 2)"/>
    <property type="match status" value="1"/>
</dbReference>
<evidence type="ECO:0000313" key="18">
    <source>
        <dbReference type="EMBL" id="ACY18404.1"/>
    </source>
</evidence>
<keyword evidence="12 15" id="KW-0472">Membrane</keyword>
<dbReference type="GO" id="GO:0016757">
    <property type="term" value="F:glycosyltransferase activity"/>
    <property type="evidence" value="ECO:0007669"/>
    <property type="project" value="UniProtKB-KW"/>
</dbReference>
<dbReference type="SUPFAM" id="SSF56601">
    <property type="entry name" value="beta-lactamase/transpeptidase-like"/>
    <property type="match status" value="1"/>
</dbReference>
<name>D0LIP8_HALO1</name>
<keyword evidence="4" id="KW-0997">Cell inner membrane</keyword>
<evidence type="ECO:0000256" key="7">
    <source>
        <dbReference type="ARBA" id="ARBA00022692"/>
    </source>
</evidence>
<feature type="compositionally biased region" description="Low complexity" evidence="14">
    <location>
        <begin position="634"/>
        <end position="663"/>
    </location>
</feature>
<evidence type="ECO:0000256" key="10">
    <source>
        <dbReference type="ARBA" id="ARBA00022984"/>
    </source>
</evidence>
<dbReference type="InterPro" id="IPR050515">
    <property type="entry name" value="Beta-lactam/transpept"/>
</dbReference>
<dbReference type="HOGENOM" id="CLU_009289_1_2_7"/>
<evidence type="ECO:0000313" key="19">
    <source>
        <dbReference type="Proteomes" id="UP000001880"/>
    </source>
</evidence>
<dbReference type="AlphaFoldDB" id="D0LIP8"/>
<keyword evidence="10" id="KW-0573">Peptidoglycan synthesis</keyword>
<dbReference type="GO" id="GO:0005886">
    <property type="term" value="C:plasma membrane"/>
    <property type="evidence" value="ECO:0007669"/>
    <property type="project" value="UniProtKB-SubCell"/>
</dbReference>
<dbReference type="GO" id="GO:0009252">
    <property type="term" value="P:peptidoglycan biosynthetic process"/>
    <property type="evidence" value="ECO:0007669"/>
    <property type="project" value="UniProtKB-KW"/>
</dbReference>
<evidence type="ECO:0000256" key="5">
    <source>
        <dbReference type="ARBA" id="ARBA00022645"/>
    </source>
</evidence>
<dbReference type="Pfam" id="PF03717">
    <property type="entry name" value="PBP_dimer"/>
    <property type="match status" value="1"/>
</dbReference>
<dbReference type="NCBIfam" id="TIGR03423">
    <property type="entry name" value="pbp2_mrdA"/>
    <property type="match status" value="1"/>
</dbReference>
<evidence type="ECO:0000259" key="16">
    <source>
        <dbReference type="Pfam" id="PF00905"/>
    </source>
</evidence>
<keyword evidence="11 15" id="KW-1133">Transmembrane helix</keyword>
<keyword evidence="8" id="KW-0378">Hydrolase</keyword>
<evidence type="ECO:0000256" key="13">
    <source>
        <dbReference type="ARBA" id="ARBA00023316"/>
    </source>
</evidence>
<dbReference type="GO" id="GO:0008658">
    <property type="term" value="F:penicillin binding"/>
    <property type="evidence" value="ECO:0007669"/>
    <property type="project" value="InterPro"/>
</dbReference>
<dbReference type="Gene3D" id="3.30.1390.30">
    <property type="entry name" value="Penicillin-binding protein 2a, domain 3"/>
    <property type="match status" value="1"/>
</dbReference>
<dbReference type="Proteomes" id="UP000001880">
    <property type="component" value="Chromosome"/>
</dbReference>
<evidence type="ECO:0000256" key="6">
    <source>
        <dbReference type="ARBA" id="ARBA00022670"/>
    </source>
</evidence>
<evidence type="ECO:0000256" key="4">
    <source>
        <dbReference type="ARBA" id="ARBA00022519"/>
    </source>
</evidence>
<evidence type="ECO:0000256" key="2">
    <source>
        <dbReference type="ARBA" id="ARBA00004236"/>
    </source>
</evidence>